<dbReference type="RefSeq" id="WP_196194503.1">
    <property type="nucleotide sequence ID" value="NZ_JADPRT010000005.1"/>
</dbReference>
<feature type="transmembrane region" description="Helical" evidence="5">
    <location>
        <begin position="198"/>
        <end position="227"/>
    </location>
</feature>
<dbReference type="Pfam" id="PF13515">
    <property type="entry name" value="FUSC_2"/>
    <property type="match status" value="1"/>
</dbReference>
<name>A0A931FGC0_9ACTN</name>
<feature type="transmembrane region" description="Helical" evidence="5">
    <location>
        <begin position="151"/>
        <end position="170"/>
    </location>
</feature>
<reference evidence="7" key="1">
    <citation type="submission" date="2020-11" db="EMBL/GenBank/DDBJ databases">
        <title>Isolation and identification of active actinomycetes.</title>
        <authorList>
            <person name="Yu B."/>
        </authorList>
    </citation>
    <scope>NUCLEOTIDE SEQUENCE</scope>
    <source>
        <strain evidence="7">NEAU-YB345</strain>
    </source>
</reference>
<evidence type="ECO:0000259" key="6">
    <source>
        <dbReference type="Pfam" id="PF13515"/>
    </source>
</evidence>
<sequence length="427" mass="44431">MVGFPSLPLRGTLRLRPAVGPWHRPALSVAVATLLPDLLLLALGRLDLVLYTSAGTMCALYTHALPYRERARALAWVVLGMAGTVGVALTAAATVRSTVVLIALAALLAGVHKLLCDATRLGPPGNVIFTFVGASAFFVPQRLGQIPAHLGLVLVGGAVAWAVCLAPALVKPHGPALTLGVPRAPQGLRSLLPLAVRVGVGCALAGWASLAAGVGHPYWAVVTAAAVHRANTSVSWQRALQRTVGSLLGLVLFTATVPLSRASGYGALVALLLIAGCQIGAEATITRNYWVAQVFVTPMALLLVSIGDLAGSGSAEPVGTLVGDRWLDTVLGAAFGILSAVLVTNRRASDRLAQALRHAEAAVAAAPQVGRVRLADSLHELRESADGHAGEWWQRPIAIEEVQRVEREGHRVLALLGERESADVRAA</sequence>
<accession>A0A931FGC0</accession>
<evidence type="ECO:0000256" key="2">
    <source>
        <dbReference type="ARBA" id="ARBA00022692"/>
    </source>
</evidence>
<dbReference type="Proteomes" id="UP000657385">
    <property type="component" value="Unassembled WGS sequence"/>
</dbReference>
<feature type="transmembrane region" description="Helical" evidence="5">
    <location>
        <begin position="288"/>
        <end position="306"/>
    </location>
</feature>
<evidence type="ECO:0000256" key="1">
    <source>
        <dbReference type="ARBA" id="ARBA00004141"/>
    </source>
</evidence>
<comment type="subcellular location">
    <subcellularLocation>
        <location evidence="1">Membrane</location>
        <topology evidence="1">Multi-pass membrane protein</topology>
    </subcellularLocation>
</comment>
<organism evidence="7 8">
    <name type="scientific">Streptacidiphilus fuscans</name>
    <dbReference type="NCBI Taxonomy" id="2789292"/>
    <lineage>
        <taxon>Bacteria</taxon>
        <taxon>Bacillati</taxon>
        <taxon>Actinomycetota</taxon>
        <taxon>Actinomycetes</taxon>
        <taxon>Kitasatosporales</taxon>
        <taxon>Streptomycetaceae</taxon>
        <taxon>Streptacidiphilus</taxon>
    </lineage>
</organism>
<keyword evidence="4 5" id="KW-0472">Membrane</keyword>
<feature type="transmembrane region" description="Helical" evidence="5">
    <location>
        <begin position="99"/>
        <end position="115"/>
    </location>
</feature>
<evidence type="ECO:0000256" key="5">
    <source>
        <dbReference type="SAM" id="Phobius"/>
    </source>
</evidence>
<evidence type="ECO:0000313" key="7">
    <source>
        <dbReference type="EMBL" id="MBF9069364.1"/>
    </source>
</evidence>
<gene>
    <name evidence="7" type="ORF">I2501_15170</name>
</gene>
<feature type="transmembrane region" description="Helical" evidence="5">
    <location>
        <begin position="326"/>
        <end position="344"/>
    </location>
</feature>
<feature type="transmembrane region" description="Helical" evidence="5">
    <location>
        <begin position="48"/>
        <end position="67"/>
    </location>
</feature>
<dbReference type="AlphaFoldDB" id="A0A931FGC0"/>
<evidence type="ECO:0000256" key="3">
    <source>
        <dbReference type="ARBA" id="ARBA00022989"/>
    </source>
</evidence>
<keyword evidence="2 5" id="KW-0812">Transmembrane</keyword>
<dbReference type="GO" id="GO:0016020">
    <property type="term" value="C:membrane"/>
    <property type="evidence" value="ECO:0007669"/>
    <property type="project" value="UniProtKB-SubCell"/>
</dbReference>
<feature type="transmembrane region" description="Helical" evidence="5">
    <location>
        <begin position="73"/>
        <end position="92"/>
    </location>
</feature>
<feature type="transmembrane region" description="Helical" evidence="5">
    <location>
        <begin position="121"/>
        <end position="139"/>
    </location>
</feature>
<dbReference type="EMBL" id="JADPRT010000005">
    <property type="protein sequence ID" value="MBF9069364.1"/>
    <property type="molecule type" value="Genomic_DNA"/>
</dbReference>
<comment type="caution">
    <text evidence="7">The sequence shown here is derived from an EMBL/GenBank/DDBJ whole genome shotgun (WGS) entry which is preliminary data.</text>
</comment>
<feature type="transmembrane region" description="Helical" evidence="5">
    <location>
        <begin position="263"/>
        <end position="281"/>
    </location>
</feature>
<evidence type="ECO:0000313" key="8">
    <source>
        <dbReference type="Proteomes" id="UP000657385"/>
    </source>
</evidence>
<keyword evidence="8" id="KW-1185">Reference proteome</keyword>
<feature type="domain" description="Integral membrane bound transporter" evidence="6">
    <location>
        <begin position="204"/>
        <end position="338"/>
    </location>
</feature>
<proteinExistence type="predicted"/>
<evidence type="ECO:0000256" key="4">
    <source>
        <dbReference type="ARBA" id="ARBA00023136"/>
    </source>
</evidence>
<protein>
    <submittedName>
        <fullName evidence="7">FUSC family protein</fullName>
    </submittedName>
</protein>
<keyword evidence="3 5" id="KW-1133">Transmembrane helix</keyword>
<dbReference type="InterPro" id="IPR049453">
    <property type="entry name" value="Memb_transporter_dom"/>
</dbReference>